<dbReference type="InterPro" id="IPR012347">
    <property type="entry name" value="Ferritin-like"/>
</dbReference>
<name>A0A126R1X7_METOL</name>
<reference evidence="5" key="3">
    <citation type="submission" date="2016-10" db="EMBL/GenBank/DDBJ databases">
        <authorList>
            <person name="Varghese N."/>
        </authorList>
    </citation>
    <scope>NUCLEOTIDE SEQUENCE [LARGE SCALE GENOMIC DNA]</scope>
    <source>
        <strain evidence="5">DSM 16632</strain>
    </source>
</reference>
<dbReference type="InterPro" id="IPR009078">
    <property type="entry name" value="Ferritin-like_SF"/>
</dbReference>
<proteinExistence type="predicted"/>
<dbReference type="PATRIC" id="fig|294671.3.peg.1606"/>
<dbReference type="AlphaFoldDB" id="A0A126R1X7"/>
<dbReference type="InterPro" id="IPR052773">
    <property type="entry name" value="Anaerobic_Peroxidase-Rel"/>
</dbReference>
<evidence type="ECO:0000313" key="2">
    <source>
        <dbReference type="EMBL" id="AMK16097.1"/>
    </source>
</evidence>
<dbReference type="RefSeq" id="WP_067148131.1">
    <property type="nucleotide sequence ID" value="NZ_CP014265.1"/>
</dbReference>
<reference evidence="2 4" key="1">
    <citation type="journal article" date="2016" name="Genome Announc.">
        <title>Draft Genome Sequence of the Rumen Methanogen Methanobrevibacter olleyae YLM1.</title>
        <authorList>
            <person name="Kelly W.J."/>
            <person name="Li D."/>
            <person name="Lambie S.C."/>
            <person name="Cox F."/>
            <person name="Attwood G.T."/>
            <person name="Altermann E."/>
            <person name="Leahy S.C."/>
        </authorList>
    </citation>
    <scope>NUCLEOTIDE SEQUENCE [LARGE SCALE GENOMIC DNA]</scope>
    <source>
        <strain evidence="2 4">YLM1</strain>
    </source>
</reference>
<protein>
    <submittedName>
        <fullName evidence="2 3">Rubrerythrin</fullName>
    </submittedName>
</protein>
<sequence length="138" mass="15418">MAEYERKVGVTKGTPVEKEVQANYMGECQEVGIYMAMARQASSEGYGELAEVFKRLAFEEAEHGARFAEMNGVIKPSLSENIDMMLEGELMANVEKREAADKAQEAGIEDAADFFRESSKDEGRHSRILKGIKERYGL</sequence>
<dbReference type="Gene3D" id="1.20.1260.10">
    <property type="match status" value="1"/>
</dbReference>
<dbReference type="EMBL" id="FOTL01000006">
    <property type="protein sequence ID" value="SFL33181.1"/>
    <property type="molecule type" value="Genomic_DNA"/>
</dbReference>
<dbReference type="EMBL" id="CP014265">
    <property type="protein sequence ID" value="AMK16097.1"/>
    <property type="molecule type" value="Genomic_DNA"/>
</dbReference>
<feature type="domain" description="Ferritin-like diiron" evidence="1">
    <location>
        <begin position="10"/>
        <end position="138"/>
    </location>
</feature>
<gene>
    <name evidence="3" type="ORF">SAMN02910297_00611</name>
    <name evidence="2" type="ORF">YLM1_1542</name>
</gene>
<evidence type="ECO:0000259" key="1">
    <source>
        <dbReference type="PROSITE" id="PS50905"/>
    </source>
</evidence>
<dbReference type="InterPro" id="IPR003251">
    <property type="entry name" value="Rr_diiron-bd_dom"/>
</dbReference>
<dbReference type="InterPro" id="IPR009040">
    <property type="entry name" value="Ferritin-like_diiron"/>
</dbReference>
<dbReference type="KEGG" id="mol:YLM1_1542"/>
<dbReference type="InterPro" id="IPR045236">
    <property type="entry name" value="RevRr_diiron-bd_dom"/>
</dbReference>
<dbReference type="PROSITE" id="PS50905">
    <property type="entry name" value="FERRITIN_LIKE"/>
    <property type="match status" value="1"/>
</dbReference>
<dbReference type="Proteomes" id="UP000183442">
    <property type="component" value="Unassembled WGS sequence"/>
</dbReference>
<reference evidence="3" key="4">
    <citation type="submission" date="2016-10" db="EMBL/GenBank/DDBJ databases">
        <authorList>
            <person name="de Groot N.N."/>
        </authorList>
    </citation>
    <scope>NUCLEOTIDE SEQUENCE [LARGE SCALE GENOMIC DNA]</scope>
    <source>
        <strain evidence="3">DSM 16632</strain>
    </source>
</reference>
<reference evidence="4" key="2">
    <citation type="submission" date="2016-02" db="EMBL/GenBank/DDBJ databases">
        <title>The draft genome sequence of the rumen methanogen Methanobrevibacter olleyae YLM1.</title>
        <authorList>
            <consortium name="New Zealand Agricultural Greenhouse Gas Research Centre/Pastoral Greenhouse Gas Research Consortium"/>
            <person name="Kelly W.J."/>
            <person name="Li D."/>
            <person name="Lambie S.C."/>
            <person name="Attwood G.T."/>
            <person name="Altermann E."/>
            <person name="Leahy S.C."/>
        </authorList>
    </citation>
    <scope>NUCLEOTIDE SEQUENCE [LARGE SCALE GENOMIC DNA]</scope>
    <source>
        <strain evidence="4">YLM1</strain>
    </source>
</reference>
<organism evidence="2 4">
    <name type="scientific">Methanobrevibacter olleyae</name>
    <dbReference type="NCBI Taxonomy" id="294671"/>
    <lineage>
        <taxon>Archaea</taxon>
        <taxon>Methanobacteriati</taxon>
        <taxon>Methanobacteriota</taxon>
        <taxon>Methanomada group</taxon>
        <taxon>Methanobacteria</taxon>
        <taxon>Methanobacteriales</taxon>
        <taxon>Methanobacteriaceae</taxon>
        <taxon>Methanobrevibacter</taxon>
    </lineage>
</organism>
<dbReference type="PANTHER" id="PTHR43339">
    <property type="entry name" value="RUBRERYTHRIN-RELATED"/>
    <property type="match status" value="1"/>
</dbReference>
<dbReference type="SUPFAM" id="SSF47240">
    <property type="entry name" value="Ferritin-like"/>
    <property type="match status" value="1"/>
</dbReference>
<evidence type="ECO:0000313" key="4">
    <source>
        <dbReference type="Proteomes" id="UP000066376"/>
    </source>
</evidence>
<dbReference type="PANTHER" id="PTHR43339:SF1">
    <property type="entry name" value="RUBRERYTHRIN"/>
    <property type="match status" value="1"/>
</dbReference>
<dbReference type="STRING" id="294671.YLM1_1542"/>
<evidence type="ECO:0000313" key="3">
    <source>
        <dbReference type="EMBL" id="SFL33181.1"/>
    </source>
</evidence>
<dbReference type="GeneID" id="28489860"/>
<keyword evidence="4" id="KW-1185">Reference proteome</keyword>
<accession>A0A126R1X7</accession>
<dbReference type="GO" id="GO:0005506">
    <property type="term" value="F:iron ion binding"/>
    <property type="evidence" value="ECO:0007669"/>
    <property type="project" value="InterPro"/>
</dbReference>
<dbReference type="OrthoDB" id="147647at2157"/>
<dbReference type="Proteomes" id="UP000066376">
    <property type="component" value="Chromosome"/>
</dbReference>
<evidence type="ECO:0000313" key="5">
    <source>
        <dbReference type="Proteomes" id="UP000183442"/>
    </source>
</evidence>
<dbReference type="Pfam" id="PF02915">
    <property type="entry name" value="Rubrerythrin"/>
    <property type="match status" value="1"/>
</dbReference>
<dbReference type="CDD" id="cd01046">
    <property type="entry name" value="Rubrerythrin_like"/>
    <property type="match status" value="1"/>
</dbReference>
<dbReference type="GO" id="GO:0016491">
    <property type="term" value="F:oxidoreductase activity"/>
    <property type="evidence" value="ECO:0007669"/>
    <property type="project" value="InterPro"/>
</dbReference>